<feature type="domain" description="Peptidase C51" evidence="2">
    <location>
        <begin position="34"/>
        <end position="127"/>
    </location>
</feature>
<dbReference type="AlphaFoldDB" id="A0A941AJN4"/>
<dbReference type="EMBL" id="JAFCNB010000005">
    <property type="protein sequence ID" value="MBP2704383.1"/>
    <property type="molecule type" value="Genomic_DNA"/>
</dbReference>
<organism evidence="3 4">
    <name type="scientific">Microbispora oryzae</name>
    <dbReference type="NCBI Taxonomy" id="2806554"/>
    <lineage>
        <taxon>Bacteria</taxon>
        <taxon>Bacillati</taxon>
        <taxon>Actinomycetota</taxon>
        <taxon>Actinomycetes</taxon>
        <taxon>Streptosporangiales</taxon>
        <taxon>Streptosporangiaceae</taxon>
        <taxon>Microbispora</taxon>
    </lineage>
</organism>
<name>A0A941AJN4_9ACTN</name>
<protein>
    <submittedName>
        <fullName evidence="3">CHAP domain-containing protein</fullName>
    </submittedName>
</protein>
<dbReference type="InterPro" id="IPR038765">
    <property type="entry name" value="Papain-like_cys_pep_sf"/>
</dbReference>
<sequence length="248" mass="27231">MLATARKDLGLVGRPNHITREYASRHGREYLDAAWCDMSVTYWARHSGNADAVLPAGDRAYTVAHAQDGKNLGRWYAGTVANVKAHAKPGALILFDWDGTNNIPAIDHIGVIEHVLSDGRVQTIEANTGNACKRRVRAADVIAGFWNPDYEGEDMPSAKEIADEVYERLTGTVTKDVWAAREGLLDPGQKLDPRTFFRQAWAYGKGAFNRLGEVLKRLDEQAAELKALREEVAELRSGDAPAEPPAAP</sequence>
<comment type="caution">
    <text evidence="3">The sequence shown here is derived from an EMBL/GenBank/DDBJ whole genome shotgun (WGS) entry which is preliminary data.</text>
</comment>
<evidence type="ECO:0000256" key="1">
    <source>
        <dbReference type="SAM" id="Coils"/>
    </source>
</evidence>
<evidence type="ECO:0000313" key="4">
    <source>
        <dbReference type="Proteomes" id="UP000674234"/>
    </source>
</evidence>
<gene>
    <name evidence="3" type="ORF">JOL79_11220</name>
</gene>
<keyword evidence="4" id="KW-1185">Reference proteome</keyword>
<evidence type="ECO:0000259" key="2">
    <source>
        <dbReference type="Pfam" id="PF05257"/>
    </source>
</evidence>
<feature type="coiled-coil region" evidence="1">
    <location>
        <begin position="208"/>
        <end position="238"/>
    </location>
</feature>
<dbReference type="InterPro" id="IPR007921">
    <property type="entry name" value="CHAP_dom"/>
</dbReference>
<evidence type="ECO:0000313" key="3">
    <source>
        <dbReference type="EMBL" id="MBP2704383.1"/>
    </source>
</evidence>
<dbReference type="SUPFAM" id="SSF54001">
    <property type="entry name" value="Cysteine proteinases"/>
    <property type="match status" value="1"/>
</dbReference>
<dbReference type="Proteomes" id="UP000674234">
    <property type="component" value="Unassembled WGS sequence"/>
</dbReference>
<accession>A0A941AJN4</accession>
<proteinExistence type="predicted"/>
<dbReference type="Pfam" id="PF05257">
    <property type="entry name" value="CHAP"/>
    <property type="match status" value="1"/>
</dbReference>
<keyword evidence="1" id="KW-0175">Coiled coil</keyword>
<reference evidence="3" key="1">
    <citation type="submission" date="2021-02" db="EMBL/GenBank/DDBJ databases">
        <title>Draft genome sequence of Microbispora sp. RL4-1S isolated from rice leaves in Thailand.</title>
        <authorList>
            <person name="Muangham S."/>
            <person name="Duangmal K."/>
        </authorList>
    </citation>
    <scope>NUCLEOTIDE SEQUENCE</scope>
    <source>
        <strain evidence="3">RL4-1S</strain>
    </source>
</reference>